<evidence type="ECO:0000256" key="2">
    <source>
        <dbReference type="ARBA" id="ARBA00009477"/>
    </source>
</evidence>
<dbReference type="Proteomes" id="UP001148313">
    <property type="component" value="Unassembled WGS sequence"/>
</dbReference>
<evidence type="ECO:0000313" key="13">
    <source>
        <dbReference type="EMBL" id="MDA4846240.1"/>
    </source>
</evidence>
<sequence>MTRTNGRNNLSIRPWILFGMLVIAGVFGAGGAWATFARISGAVIASGSIGVETKVKTVQHLDGGIVSEIYVRDGDVVSAGAPLLRIDETAVEASLNIVNNSLFELIARKARLEAEQYGADIILFPDELHRANNPLFVSRIIESKAGLFNSRRATREGQKKVMREKILQLEKQIRGLEAQVASNTRQIDILSANITRKEPAAESGIVSQDTMDQLYGRHADLAGEHGQLQNTIARVRSQINETELQVLQIDVDFREEVQSELREVTNKIAELREQRSALEDQLVRTLVVAPVSGRIHDTSVHTVGGVVSPAAPIMQIIPDKDRLIVEARVRTTDIDLVYVGQSATVNLSAFDARTTPVLSAHVVHMSAAQLVDQATNVPYFSVALEIPDTELAKLDADLVLLPGMPAEAFISTGERTPLDYLLKPFSTSIMKAFRET</sequence>
<keyword evidence="6 9" id="KW-0812">Transmembrane</keyword>
<keyword evidence="10" id="KW-0175">Coiled coil</keyword>
<comment type="caution">
    <text evidence="13">The sequence shown here is derived from an EMBL/GenBank/DDBJ whole genome shotgun (WGS) entry which is preliminary data.</text>
</comment>
<dbReference type="RefSeq" id="WP_271089973.1">
    <property type="nucleotide sequence ID" value="NZ_JAPJZH010000007.1"/>
</dbReference>
<dbReference type="InterPro" id="IPR010129">
    <property type="entry name" value="T1SS_HlyD"/>
</dbReference>
<comment type="similarity">
    <text evidence="2 9">Belongs to the membrane fusion protein (MFP) (TC 8.A.1) family.</text>
</comment>
<reference evidence="13" key="1">
    <citation type="submission" date="2022-11" db="EMBL/GenBank/DDBJ databases">
        <title>Hoeflea poritis sp. nov., isolated from scleractinian coral Porites lutea.</title>
        <authorList>
            <person name="Zhang G."/>
            <person name="Wei Q."/>
            <person name="Cai L."/>
        </authorList>
    </citation>
    <scope>NUCLEOTIDE SEQUENCE</scope>
    <source>
        <strain evidence="13">E7-10</strain>
    </source>
</reference>
<dbReference type="Pfam" id="PF25994">
    <property type="entry name" value="HH_AprE"/>
    <property type="match status" value="1"/>
</dbReference>
<dbReference type="InterPro" id="IPR058982">
    <property type="entry name" value="Beta-barrel_AprE"/>
</dbReference>
<feature type="domain" description="AprE-like beta-barrel" evidence="12">
    <location>
        <begin position="323"/>
        <end position="413"/>
    </location>
</feature>
<gene>
    <name evidence="13" type="ORF">OOZ53_12815</name>
</gene>
<feature type="coiled-coil region" evidence="10">
    <location>
        <begin position="159"/>
        <end position="186"/>
    </location>
</feature>
<dbReference type="Gene3D" id="2.40.50.100">
    <property type="match status" value="1"/>
</dbReference>
<dbReference type="PRINTS" id="PR01490">
    <property type="entry name" value="RTXTOXIND"/>
</dbReference>
<dbReference type="EMBL" id="JAPJZH010000007">
    <property type="protein sequence ID" value="MDA4846240.1"/>
    <property type="molecule type" value="Genomic_DNA"/>
</dbReference>
<evidence type="ECO:0000256" key="6">
    <source>
        <dbReference type="ARBA" id="ARBA00022692"/>
    </source>
</evidence>
<evidence type="ECO:0000256" key="10">
    <source>
        <dbReference type="SAM" id="Coils"/>
    </source>
</evidence>
<dbReference type="InterPro" id="IPR058781">
    <property type="entry name" value="HH_AprE-like"/>
</dbReference>
<name>A0ABT4VPZ2_9HYPH</name>
<feature type="transmembrane region" description="Helical" evidence="9">
    <location>
        <begin position="12"/>
        <end position="36"/>
    </location>
</feature>
<evidence type="ECO:0000259" key="11">
    <source>
        <dbReference type="Pfam" id="PF25994"/>
    </source>
</evidence>
<evidence type="ECO:0000256" key="7">
    <source>
        <dbReference type="ARBA" id="ARBA00022989"/>
    </source>
</evidence>
<dbReference type="Pfam" id="PF26002">
    <property type="entry name" value="Beta-barrel_AprE"/>
    <property type="match status" value="1"/>
</dbReference>
<evidence type="ECO:0000259" key="12">
    <source>
        <dbReference type="Pfam" id="PF26002"/>
    </source>
</evidence>
<evidence type="ECO:0000313" key="14">
    <source>
        <dbReference type="Proteomes" id="UP001148313"/>
    </source>
</evidence>
<keyword evidence="8 9" id="KW-0472">Membrane</keyword>
<evidence type="ECO:0000256" key="3">
    <source>
        <dbReference type="ARBA" id="ARBA00022448"/>
    </source>
</evidence>
<proteinExistence type="inferred from homology"/>
<accession>A0ABT4VPZ2</accession>
<keyword evidence="5 9" id="KW-0997">Cell inner membrane</keyword>
<dbReference type="NCBIfam" id="TIGR01843">
    <property type="entry name" value="type_I_hlyD"/>
    <property type="match status" value="1"/>
</dbReference>
<protein>
    <recommendedName>
        <fullName evidence="9">Membrane fusion protein (MFP) family protein</fullName>
    </recommendedName>
</protein>
<dbReference type="PANTHER" id="PTHR30386:SF17">
    <property type="entry name" value="ALKALINE PROTEASE SECRETION PROTEIN APRE"/>
    <property type="match status" value="1"/>
</dbReference>
<evidence type="ECO:0000256" key="1">
    <source>
        <dbReference type="ARBA" id="ARBA00004377"/>
    </source>
</evidence>
<dbReference type="InterPro" id="IPR050739">
    <property type="entry name" value="MFP"/>
</dbReference>
<keyword evidence="3 9" id="KW-0813">Transport</keyword>
<comment type="subcellular location">
    <subcellularLocation>
        <location evidence="1 9">Cell inner membrane</location>
        <topology evidence="1 9">Single-pass membrane protein</topology>
    </subcellularLocation>
</comment>
<keyword evidence="14" id="KW-1185">Reference proteome</keyword>
<dbReference type="PANTHER" id="PTHR30386">
    <property type="entry name" value="MEMBRANE FUSION SUBUNIT OF EMRAB-TOLC MULTIDRUG EFFLUX PUMP"/>
    <property type="match status" value="1"/>
</dbReference>
<keyword evidence="4 9" id="KW-1003">Cell membrane</keyword>
<evidence type="ECO:0000256" key="4">
    <source>
        <dbReference type="ARBA" id="ARBA00022475"/>
    </source>
</evidence>
<evidence type="ECO:0000256" key="5">
    <source>
        <dbReference type="ARBA" id="ARBA00022519"/>
    </source>
</evidence>
<dbReference type="Gene3D" id="1.10.287.1490">
    <property type="match status" value="1"/>
</dbReference>
<organism evidence="13 14">
    <name type="scientific">Hoeflea poritis</name>
    <dbReference type="NCBI Taxonomy" id="2993659"/>
    <lineage>
        <taxon>Bacteria</taxon>
        <taxon>Pseudomonadati</taxon>
        <taxon>Pseudomonadota</taxon>
        <taxon>Alphaproteobacteria</taxon>
        <taxon>Hyphomicrobiales</taxon>
        <taxon>Rhizobiaceae</taxon>
        <taxon>Hoeflea</taxon>
    </lineage>
</organism>
<evidence type="ECO:0000256" key="8">
    <source>
        <dbReference type="ARBA" id="ARBA00023136"/>
    </source>
</evidence>
<evidence type="ECO:0000256" key="9">
    <source>
        <dbReference type="RuleBase" id="RU365093"/>
    </source>
</evidence>
<feature type="domain" description="AprE-like long alpha-helical hairpin" evidence="11">
    <location>
        <begin position="92"/>
        <end position="281"/>
    </location>
</feature>
<keyword evidence="7 9" id="KW-1133">Transmembrane helix</keyword>
<feature type="coiled-coil region" evidence="10">
    <location>
        <begin position="225"/>
        <end position="288"/>
    </location>
</feature>
<dbReference type="Gene3D" id="2.40.30.170">
    <property type="match status" value="1"/>
</dbReference>